<dbReference type="GO" id="GO:0016787">
    <property type="term" value="F:hydrolase activity"/>
    <property type="evidence" value="ECO:0007669"/>
    <property type="project" value="UniProtKB-KW"/>
</dbReference>
<sequence length="281" mass="31865">MAKRGLTQNSVRVVIILCATLLILEEVESGSQMRERNALRSELDDQRLVNDPRVQHLSYVFGETGETIPYALFVPAAYDPEINTPLLVSLHGLTRTHDWLMGYEGLLDHADELNFVVVTPLGYTRQGWYGSWSQGVDGRSLEVEGAYSQQDVMNVIALVQEAYAIDLERMYLWGHSMGGAGTYHLAMEYPDMWAATAVVAPAAPQVRKPSDLKLIQHIPMLVLQGTRDRLVHSTRVWVEEMRGLNMDVEYDEMDGADHSLFISKNKKNVRRLLDFFDGKRR</sequence>
<evidence type="ECO:0000256" key="2">
    <source>
        <dbReference type="ARBA" id="ARBA00022801"/>
    </source>
</evidence>
<protein>
    <recommendedName>
        <fullName evidence="4">Peptidase S9 prolyl oligopeptidase catalytic domain-containing protein</fullName>
    </recommendedName>
</protein>
<dbReference type="Gene3D" id="3.40.50.1820">
    <property type="entry name" value="alpha/beta hydrolase"/>
    <property type="match status" value="1"/>
</dbReference>
<reference evidence="3" key="1">
    <citation type="submission" date="2018-05" db="EMBL/GenBank/DDBJ databases">
        <authorList>
            <person name="Lanie J.A."/>
            <person name="Ng W.-L."/>
            <person name="Kazmierczak K.M."/>
            <person name="Andrzejewski T.M."/>
            <person name="Davidsen T.M."/>
            <person name="Wayne K.J."/>
            <person name="Tettelin H."/>
            <person name="Glass J.I."/>
            <person name="Rusch D."/>
            <person name="Podicherti R."/>
            <person name="Tsui H.-C.T."/>
            <person name="Winkler M.E."/>
        </authorList>
    </citation>
    <scope>NUCLEOTIDE SEQUENCE</scope>
</reference>
<dbReference type="PANTHER" id="PTHR43037">
    <property type="entry name" value="UNNAMED PRODUCT-RELATED"/>
    <property type="match status" value="1"/>
</dbReference>
<dbReference type="InterPro" id="IPR029058">
    <property type="entry name" value="AB_hydrolase_fold"/>
</dbReference>
<dbReference type="PANTHER" id="PTHR43037:SF5">
    <property type="entry name" value="FERULOYL ESTERASE"/>
    <property type="match status" value="1"/>
</dbReference>
<evidence type="ECO:0000313" key="3">
    <source>
        <dbReference type="EMBL" id="SVB99847.1"/>
    </source>
</evidence>
<evidence type="ECO:0008006" key="4">
    <source>
        <dbReference type="Google" id="ProtNLM"/>
    </source>
</evidence>
<accession>A0A382IKV0</accession>
<dbReference type="InterPro" id="IPR050955">
    <property type="entry name" value="Plant_Biomass_Hydrol_Est"/>
</dbReference>
<organism evidence="3">
    <name type="scientific">marine metagenome</name>
    <dbReference type="NCBI Taxonomy" id="408172"/>
    <lineage>
        <taxon>unclassified sequences</taxon>
        <taxon>metagenomes</taxon>
        <taxon>ecological metagenomes</taxon>
    </lineage>
</organism>
<dbReference type="EMBL" id="UINC01067813">
    <property type="protein sequence ID" value="SVB99847.1"/>
    <property type="molecule type" value="Genomic_DNA"/>
</dbReference>
<gene>
    <name evidence="3" type="ORF">METZ01_LOCUS252701</name>
</gene>
<keyword evidence="2" id="KW-0378">Hydrolase</keyword>
<dbReference type="SUPFAM" id="SSF53474">
    <property type="entry name" value="alpha/beta-Hydrolases"/>
    <property type="match status" value="1"/>
</dbReference>
<evidence type="ECO:0000256" key="1">
    <source>
        <dbReference type="ARBA" id="ARBA00022729"/>
    </source>
</evidence>
<dbReference type="AlphaFoldDB" id="A0A382IKV0"/>
<dbReference type="Pfam" id="PF00756">
    <property type="entry name" value="Esterase"/>
    <property type="match status" value="1"/>
</dbReference>
<dbReference type="InterPro" id="IPR000801">
    <property type="entry name" value="Esterase-like"/>
</dbReference>
<proteinExistence type="predicted"/>
<keyword evidence="1" id="KW-0732">Signal</keyword>
<name>A0A382IKV0_9ZZZZ</name>